<dbReference type="GeneID" id="106779742"/>
<dbReference type="PANTHER" id="PTHR11439:SF483">
    <property type="entry name" value="PEPTIDE SYNTHASE GLIP-LIKE, PUTATIVE (AFU_ORTHOLOGUE AFUA_3G12920)-RELATED"/>
    <property type="match status" value="1"/>
</dbReference>
<organism evidence="2 3">
    <name type="scientific">Vigna radiata var. radiata</name>
    <name type="common">Mung bean</name>
    <name type="synonym">Phaseolus aureus</name>
    <dbReference type="NCBI Taxonomy" id="3916"/>
    <lineage>
        <taxon>Eukaryota</taxon>
        <taxon>Viridiplantae</taxon>
        <taxon>Streptophyta</taxon>
        <taxon>Embryophyta</taxon>
        <taxon>Tracheophyta</taxon>
        <taxon>Spermatophyta</taxon>
        <taxon>Magnoliopsida</taxon>
        <taxon>eudicotyledons</taxon>
        <taxon>Gunneridae</taxon>
        <taxon>Pentapetalae</taxon>
        <taxon>rosids</taxon>
        <taxon>fabids</taxon>
        <taxon>Fabales</taxon>
        <taxon>Fabaceae</taxon>
        <taxon>Papilionoideae</taxon>
        <taxon>50 kb inversion clade</taxon>
        <taxon>NPAAA clade</taxon>
        <taxon>indigoferoid/millettioid clade</taxon>
        <taxon>Phaseoleae</taxon>
        <taxon>Vigna</taxon>
    </lineage>
</organism>
<proteinExistence type="predicted"/>
<sequence length="129" mass="14206">MTDAKPVTTPMSPSCDLSTDSDASTSNVSEYCQIVGSLQYLSLTRPNVSFSVNKLSQYMVVPTKTHMQVAERILQHLKGIIDHGDIVDRRSMAAYIIYYGSNAISWSCKKQPSVAKSSIKAEYHTIGIT</sequence>
<evidence type="ECO:0000313" key="3">
    <source>
        <dbReference type="RefSeq" id="XP_014523415.1"/>
    </source>
</evidence>
<dbReference type="KEGG" id="vra:106779742"/>
<dbReference type="RefSeq" id="XP_014523415.1">
    <property type="nucleotide sequence ID" value="XM_014667929.1"/>
</dbReference>
<protein>
    <submittedName>
        <fullName evidence="3">Uncharacterized protein LOC106779742</fullName>
    </submittedName>
</protein>
<evidence type="ECO:0000313" key="2">
    <source>
        <dbReference type="Proteomes" id="UP000087766"/>
    </source>
</evidence>
<reference evidence="3" key="2">
    <citation type="submission" date="2025-08" db="UniProtKB">
        <authorList>
            <consortium name="RefSeq"/>
        </authorList>
    </citation>
    <scope>IDENTIFICATION</scope>
    <source>
        <tissue evidence="3">Leaf</tissue>
    </source>
</reference>
<dbReference type="PANTHER" id="PTHR11439">
    <property type="entry name" value="GAG-POL-RELATED RETROTRANSPOSON"/>
    <property type="match status" value="1"/>
</dbReference>
<dbReference type="AlphaFoldDB" id="A0A1S3VYJ8"/>
<gene>
    <name evidence="3" type="primary">LOC106779742</name>
</gene>
<feature type="compositionally biased region" description="Polar residues" evidence="1">
    <location>
        <begin position="9"/>
        <end position="21"/>
    </location>
</feature>
<accession>A0A1S3VYJ8</accession>
<reference evidence="2" key="1">
    <citation type="journal article" date="2014" name="Nat. Commun.">
        <title>Genome sequence of mungbean and insights into evolution within Vigna species.</title>
        <authorList>
            <person name="Kang Y.J."/>
            <person name="Kim S.K."/>
            <person name="Kim M.Y."/>
            <person name="Lestari P."/>
            <person name="Kim K.H."/>
            <person name="Ha B.K."/>
            <person name="Jun T.H."/>
            <person name="Hwang W.J."/>
            <person name="Lee T."/>
            <person name="Lee J."/>
            <person name="Shim S."/>
            <person name="Yoon M.Y."/>
            <person name="Jang Y.E."/>
            <person name="Han K.S."/>
            <person name="Taeprayoon P."/>
            <person name="Yoon N."/>
            <person name="Somta P."/>
            <person name="Tanya P."/>
            <person name="Kim K.S."/>
            <person name="Gwag J.G."/>
            <person name="Moon J.K."/>
            <person name="Lee Y.H."/>
            <person name="Park B.S."/>
            <person name="Bombarely A."/>
            <person name="Doyle J.J."/>
            <person name="Jackson S.A."/>
            <person name="Schafleitner R."/>
            <person name="Srinives P."/>
            <person name="Varshney R.K."/>
            <person name="Lee S.H."/>
        </authorList>
    </citation>
    <scope>NUCLEOTIDE SEQUENCE [LARGE SCALE GENOMIC DNA]</scope>
    <source>
        <strain evidence="2">cv. VC1973A</strain>
    </source>
</reference>
<evidence type="ECO:0000256" key="1">
    <source>
        <dbReference type="SAM" id="MobiDB-lite"/>
    </source>
</evidence>
<keyword evidence="2" id="KW-1185">Reference proteome</keyword>
<feature type="region of interest" description="Disordered" evidence="1">
    <location>
        <begin position="1"/>
        <end position="21"/>
    </location>
</feature>
<dbReference type="STRING" id="3916.A0A1S3VYJ8"/>
<dbReference type="OrthoDB" id="1931024at2759"/>
<dbReference type="Proteomes" id="UP000087766">
    <property type="component" value="Chromosome 2"/>
</dbReference>
<name>A0A1S3VYJ8_VIGRR</name>